<evidence type="ECO:0008006" key="3">
    <source>
        <dbReference type="Google" id="ProtNLM"/>
    </source>
</evidence>
<dbReference type="AlphaFoldDB" id="A0A7W4K1H4"/>
<organism evidence="1 2">
    <name type="scientific">Gluconacetobacter dulcium</name>
    <dbReference type="NCBI Taxonomy" id="2729096"/>
    <lineage>
        <taxon>Bacteria</taxon>
        <taxon>Pseudomonadati</taxon>
        <taxon>Pseudomonadota</taxon>
        <taxon>Alphaproteobacteria</taxon>
        <taxon>Acetobacterales</taxon>
        <taxon>Acetobacteraceae</taxon>
        <taxon>Gluconacetobacter</taxon>
    </lineage>
</organism>
<gene>
    <name evidence="1" type="ORF">HLH44_13930</name>
</gene>
<comment type="caution">
    <text evidence="1">The sequence shown here is derived from an EMBL/GenBank/DDBJ whole genome shotgun (WGS) entry which is preliminary data.</text>
</comment>
<dbReference type="Pfam" id="PF04339">
    <property type="entry name" value="FemAB_like"/>
    <property type="match status" value="2"/>
</dbReference>
<dbReference type="EMBL" id="JABEQP010000009">
    <property type="protein sequence ID" value="MBB2198540.1"/>
    <property type="molecule type" value="Genomic_DNA"/>
</dbReference>
<dbReference type="InterPro" id="IPR007434">
    <property type="entry name" value="FemAB-like"/>
</dbReference>
<proteinExistence type="predicted"/>
<protein>
    <recommendedName>
        <fullName evidence="3">GNAT family N-acetyltransferase</fullName>
    </recommendedName>
</protein>
<accession>A0A7W4K1H4</accession>
<dbReference type="PANTHER" id="PTHR47017:SF1">
    <property type="entry name" value="ACYL-COA"/>
    <property type="match status" value="1"/>
</dbReference>
<dbReference type="PANTHER" id="PTHR47017">
    <property type="entry name" value="ACYL-COA"/>
    <property type="match status" value="1"/>
</dbReference>
<evidence type="ECO:0000313" key="2">
    <source>
        <dbReference type="Proteomes" id="UP000530320"/>
    </source>
</evidence>
<sequence length="150" mass="16752">MTWTGWLPQHAAIRDPAGRLLAAAPMYAKPHSCGEYVFDQSWARAFEQAGGDYYPKLQVAVPFSPVPGPRLLVRDDAADRPGLRRVEAGAQGQHKIQRGYRPTPTYSAHWIAHSGLRRAVAEFMTHEREAMLHDMAELDVQSPYRAAGED</sequence>
<dbReference type="Proteomes" id="UP000530320">
    <property type="component" value="Unassembled WGS sequence"/>
</dbReference>
<evidence type="ECO:0000313" key="1">
    <source>
        <dbReference type="EMBL" id="MBB2198540.1"/>
    </source>
</evidence>
<reference evidence="1 2" key="1">
    <citation type="submission" date="2020-04" db="EMBL/GenBank/DDBJ databases">
        <title>Description of novel Gluconacetobacter.</title>
        <authorList>
            <person name="Sombolestani A."/>
        </authorList>
    </citation>
    <scope>NUCLEOTIDE SEQUENCE [LARGE SCALE GENOMIC DNA]</scope>
    <source>
        <strain evidence="1 2">LMG 22058</strain>
    </source>
</reference>
<name>A0A7W4K1H4_9PROT</name>